<dbReference type="GO" id="GO:0004857">
    <property type="term" value="F:enzyme inhibitor activity"/>
    <property type="evidence" value="ECO:0007669"/>
    <property type="project" value="InterPro"/>
</dbReference>
<proteinExistence type="predicted"/>
<gene>
    <name evidence="3" type="ORF">ISN45_At05g045500</name>
</gene>
<organism evidence="3 4">
    <name type="scientific">Arabidopsis thaliana x Arabidopsis arenosa</name>
    <dbReference type="NCBI Taxonomy" id="1240361"/>
    <lineage>
        <taxon>Eukaryota</taxon>
        <taxon>Viridiplantae</taxon>
        <taxon>Streptophyta</taxon>
        <taxon>Embryophyta</taxon>
        <taxon>Tracheophyta</taxon>
        <taxon>Spermatophyta</taxon>
        <taxon>Magnoliopsida</taxon>
        <taxon>eudicotyledons</taxon>
        <taxon>Gunneridae</taxon>
        <taxon>Pentapetalae</taxon>
        <taxon>rosids</taxon>
        <taxon>malvids</taxon>
        <taxon>Brassicales</taxon>
        <taxon>Brassicaceae</taxon>
        <taxon>Camelineae</taxon>
        <taxon>Arabidopsis</taxon>
    </lineage>
</organism>
<evidence type="ECO:0000256" key="1">
    <source>
        <dbReference type="SAM" id="SignalP"/>
    </source>
</evidence>
<feature type="domain" description="Pectinesterase inhibitor" evidence="2">
    <location>
        <begin position="29"/>
        <end position="173"/>
    </location>
</feature>
<name>A0A8T2DEM0_9BRAS</name>
<feature type="signal peptide" evidence="1">
    <location>
        <begin position="1"/>
        <end position="25"/>
    </location>
</feature>
<feature type="chain" id="PRO_5035719355" evidence="1">
    <location>
        <begin position="26"/>
        <end position="179"/>
    </location>
</feature>
<keyword evidence="1" id="KW-0732">Signal</keyword>
<dbReference type="EMBL" id="JAEFBK010000005">
    <property type="protein sequence ID" value="KAG7605551.1"/>
    <property type="molecule type" value="Genomic_DNA"/>
</dbReference>
<accession>A0A8T2DEM0</accession>
<comment type="caution">
    <text evidence="3">The sequence shown here is derived from an EMBL/GenBank/DDBJ whole genome shotgun (WGS) entry which is preliminary data.</text>
</comment>
<dbReference type="AlphaFoldDB" id="A0A8T2DEM0"/>
<evidence type="ECO:0000259" key="2">
    <source>
        <dbReference type="SMART" id="SM00856"/>
    </source>
</evidence>
<evidence type="ECO:0000313" key="3">
    <source>
        <dbReference type="EMBL" id="KAG7605551.1"/>
    </source>
</evidence>
<keyword evidence="4" id="KW-1185">Reference proteome</keyword>
<evidence type="ECO:0000313" key="4">
    <source>
        <dbReference type="Proteomes" id="UP000694240"/>
    </source>
</evidence>
<dbReference type="SMART" id="SM00856">
    <property type="entry name" value="PMEI"/>
    <property type="match status" value="1"/>
</dbReference>
<dbReference type="PANTHER" id="PTHR31890:SF14">
    <property type="entry name" value="PLANT INVERTASE_PECTIN METHYLESTERASE INHIBITOR SUPERFAMILY PROTEIN"/>
    <property type="match status" value="1"/>
</dbReference>
<protein>
    <submittedName>
        <fullName evidence="3">Pectinesterase inhibitor domain</fullName>
    </submittedName>
</protein>
<dbReference type="InterPro" id="IPR006501">
    <property type="entry name" value="Pectinesterase_inhib_dom"/>
</dbReference>
<dbReference type="PANTHER" id="PTHR31890">
    <property type="entry name" value="PLANT INVERTASE/PECTIN METHYLESTERASE INHIBITOR SUPERFAMILY PROTEIN"/>
    <property type="match status" value="1"/>
</dbReference>
<dbReference type="Proteomes" id="UP000694240">
    <property type="component" value="Chromosome 5"/>
</dbReference>
<sequence>MASFTSVCFFFVFMAFLSEILFISSSGLTSTKYIDALCQHVENGTFCMQMLRAYPPAVSATDLFSLANIVINLGISYANNTGAFAAETAKKEPTLKVQFESFQHEYDGIQLYLRMARGELKESPMSADYDIFRCTDITMYLKDVVGGNRDNTSKTFMDMTLQMENLIDVALGATVALGG</sequence>
<reference evidence="3 4" key="1">
    <citation type="submission" date="2020-12" db="EMBL/GenBank/DDBJ databases">
        <title>Concerted genomic and epigenomic changes stabilize Arabidopsis allopolyploids.</title>
        <authorList>
            <person name="Chen Z."/>
        </authorList>
    </citation>
    <scope>NUCLEOTIDE SEQUENCE [LARGE SCALE GENOMIC DNA]</scope>
    <source>
        <strain evidence="3">Allo738</strain>
        <tissue evidence="3">Leaf</tissue>
    </source>
</reference>
<dbReference type="NCBIfam" id="TIGR01614">
    <property type="entry name" value="PME_inhib"/>
    <property type="match status" value="1"/>
</dbReference>